<dbReference type="PANTHER" id="PTHR11709">
    <property type="entry name" value="MULTI-COPPER OXIDASE"/>
    <property type="match status" value="1"/>
</dbReference>
<evidence type="ECO:0008006" key="12">
    <source>
        <dbReference type="Google" id="ProtNLM"/>
    </source>
</evidence>
<dbReference type="Pfam" id="PF07731">
    <property type="entry name" value="Cu-oxidase_2"/>
    <property type="match status" value="1"/>
</dbReference>
<dbReference type="GO" id="GO:0006811">
    <property type="term" value="P:monoatomic ion transport"/>
    <property type="evidence" value="ECO:0007669"/>
    <property type="project" value="InterPro"/>
</dbReference>
<keyword evidence="3 6" id="KW-0732">Signal</keyword>
<evidence type="ECO:0000256" key="5">
    <source>
        <dbReference type="ARBA" id="ARBA00023008"/>
    </source>
</evidence>
<reference evidence="10" key="1">
    <citation type="submission" date="2020-05" db="EMBL/GenBank/DDBJ databases">
        <title>Phylogenomic resolution of chytrid fungi.</title>
        <authorList>
            <person name="Stajich J.E."/>
            <person name="Amses K."/>
            <person name="Simmons R."/>
            <person name="Seto K."/>
            <person name="Myers J."/>
            <person name="Bonds A."/>
            <person name="Quandt C.A."/>
            <person name="Barry K."/>
            <person name="Liu P."/>
            <person name="Grigoriev I."/>
            <person name="Longcore J.E."/>
            <person name="James T.Y."/>
        </authorList>
    </citation>
    <scope>NUCLEOTIDE SEQUENCE</scope>
    <source>
        <strain evidence="10">PLAUS21</strain>
    </source>
</reference>
<dbReference type="GO" id="GO:0016491">
    <property type="term" value="F:oxidoreductase activity"/>
    <property type="evidence" value="ECO:0007669"/>
    <property type="project" value="UniProtKB-KW"/>
</dbReference>
<dbReference type="InterPro" id="IPR045087">
    <property type="entry name" value="Cu-oxidase_fam"/>
</dbReference>
<feature type="domain" description="Plastocyanin-like" evidence="9">
    <location>
        <begin position="32"/>
        <end position="141"/>
    </location>
</feature>
<evidence type="ECO:0000313" key="11">
    <source>
        <dbReference type="Proteomes" id="UP001210925"/>
    </source>
</evidence>
<dbReference type="Pfam" id="PF07732">
    <property type="entry name" value="Cu-oxidase_3"/>
    <property type="match status" value="1"/>
</dbReference>
<dbReference type="InterPro" id="IPR044130">
    <property type="entry name" value="CuRO_2_Fet3-like"/>
</dbReference>
<evidence type="ECO:0000256" key="6">
    <source>
        <dbReference type="SAM" id="SignalP"/>
    </source>
</evidence>
<dbReference type="InterPro" id="IPR008972">
    <property type="entry name" value="Cupredoxin"/>
</dbReference>
<feature type="domain" description="Plastocyanin-like" evidence="7">
    <location>
        <begin position="151"/>
        <end position="298"/>
    </location>
</feature>
<evidence type="ECO:0000259" key="7">
    <source>
        <dbReference type="Pfam" id="PF00394"/>
    </source>
</evidence>
<feature type="chain" id="PRO_5042072460" description="Laccase" evidence="6">
    <location>
        <begin position="29"/>
        <end position="542"/>
    </location>
</feature>
<dbReference type="InterPro" id="IPR011706">
    <property type="entry name" value="Cu-oxidase_C"/>
</dbReference>
<feature type="domain" description="Plastocyanin-like" evidence="8">
    <location>
        <begin position="361"/>
        <end position="493"/>
    </location>
</feature>
<accession>A0AAD5UAM2</accession>
<dbReference type="Pfam" id="PF00394">
    <property type="entry name" value="Cu-oxidase"/>
    <property type="match status" value="1"/>
</dbReference>
<keyword evidence="11" id="KW-1185">Reference proteome</keyword>
<protein>
    <recommendedName>
        <fullName evidence="12">Laccase</fullName>
    </recommendedName>
</protein>
<evidence type="ECO:0000313" key="10">
    <source>
        <dbReference type="EMBL" id="KAJ3252378.1"/>
    </source>
</evidence>
<dbReference type="EMBL" id="JADGKB010000143">
    <property type="protein sequence ID" value="KAJ3252378.1"/>
    <property type="molecule type" value="Genomic_DNA"/>
</dbReference>
<dbReference type="InterPro" id="IPR002355">
    <property type="entry name" value="Cu_oxidase_Cu_BS"/>
</dbReference>
<evidence type="ECO:0000256" key="4">
    <source>
        <dbReference type="ARBA" id="ARBA00023002"/>
    </source>
</evidence>
<dbReference type="InterPro" id="IPR033138">
    <property type="entry name" value="Cu_oxidase_CS"/>
</dbReference>
<evidence type="ECO:0000256" key="2">
    <source>
        <dbReference type="ARBA" id="ARBA00022723"/>
    </source>
</evidence>
<dbReference type="PANTHER" id="PTHR11709:SF361">
    <property type="entry name" value="IRON TRANSPORT MULTICOPPER OXIDASE FET3"/>
    <property type="match status" value="1"/>
</dbReference>
<dbReference type="SUPFAM" id="SSF49503">
    <property type="entry name" value="Cupredoxins"/>
    <property type="match status" value="3"/>
</dbReference>
<gene>
    <name evidence="10" type="ORF">HK103_001591</name>
</gene>
<comment type="caution">
    <text evidence="10">The sequence shown here is derived from an EMBL/GenBank/DDBJ whole genome shotgun (WGS) entry which is preliminary data.</text>
</comment>
<dbReference type="PROSITE" id="PS00079">
    <property type="entry name" value="MULTICOPPER_OXIDASE1"/>
    <property type="match status" value="1"/>
</dbReference>
<keyword evidence="2" id="KW-0479">Metal-binding</keyword>
<feature type="signal peptide" evidence="6">
    <location>
        <begin position="1"/>
        <end position="28"/>
    </location>
</feature>
<organism evidence="10 11">
    <name type="scientific">Boothiomyces macroporosus</name>
    <dbReference type="NCBI Taxonomy" id="261099"/>
    <lineage>
        <taxon>Eukaryota</taxon>
        <taxon>Fungi</taxon>
        <taxon>Fungi incertae sedis</taxon>
        <taxon>Chytridiomycota</taxon>
        <taxon>Chytridiomycota incertae sedis</taxon>
        <taxon>Chytridiomycetes</taxon>
        <taxon>Rhizophydiales</taxon>
        <taxon>Terramycetaceae</taxon>
        <taxon>Boothiomyces</taxon>
    </lineage>
</organism>
<dbReference type="InterPro" id="IPR001117">
    <property type="entry name" value="Cu-oxidase_2nd"/>
</dbReference>
<evidence type="ECO:0000256" key="3">
    <source>
        <dbReference type="ARBA" id="ARBA00022729"/>
    </source>
</evidence>
<evidence type="ECO:0000259" key="8">
    <source>
        <dbReference type="Pfam" id="PF07731"/>
    </source>
</evidence>
<dbReference type="Proteomes" id="UP001210925">
    <property type="component" value="Unassembled WGS sequence"/>
</dbReference>
<dbReference type="PROSITE" id="PS00080">
    <property type="entry name" value="MULTICOPPER_OXIDASE2"/>
    <property type="match status" value="1"/>
</dbReference>
<dbReference type="InterPro" id="IPR011707">
    <property type="entry name" value="Cu-oxidase-like_N"/>
</dbReference>
<dbReference type="CDD" id="cd13877">
    <property type="entry name" value="CuRO_2_Fet3p_like"/>
    <property type="match status" value="1"/>
</dbReference>
<dbReference type="GO" id="GO:0005507">
    <property type="term" value="F:copper ion binding"/>
    <property type="evidence" value="ECO:0007669"/>
    <property type="project" value="InterPro"/>
</dbReference>
<dbReference type="Gene3D" id="2.60.40.420">
    <property type="entry name" value="Cupredoxins - blue copper proteins"/>
    <property type="match status" value="3"/>
</dbReference>
<proteinExistence type="inferred from homology"/>
<keyword evidence="4" id="KW-0560">Oxidoreductase</keyword>
<sequence>MQWLWLNLLAVIHCEVITLNWDIGYVDGGDPRGGFPRQVIGVNGQWPIPPVIANQGDTLVINARNVLKEGLVTSVHFHGLFQNGTNYYDGALGINDCGIPFNSNYTYVVNLSQTGSYWIHGHGFGDYPNGFRTPLVIKDSSDPARYGYVDEFTLGLADWYDRTYEDIFYNDYFLQFNGEGTEPIPSAPIVNDAPNQIFSVQPGQGYRFRLILMGTYAPMQFWIENHNLTIIEVDGVSVQPYDVECVLLGAAQRYSVVVQTLDSTDYNYQIHVDFNEDMFGNNFPANYSKSVISTLQYDPAAPMFNYTGPVPAFTLDETQLVPIVPIHSVAPDYTLTLKARLGKFNDSRNHGSFDRIAYAFPNVPAILSATTMGDLATQNAIYGPATHSNVLPHNQMIQLVVLNLDKEGSHPFHLHGHSFQIVGKSSTPYYNETALLPVFNSLKNPVRRDTVIVPKKGWVAIRFRSDNPGVWPFHCHIQWHFATGLAAQIIEAPLQMQKTQVIPTQMKNNCRARGMKISGNAAGYPDNSTFTGLAPPLRYILE</sequence>
<comment type="similarity">
    <text evidence="1">Belongs to the multicopper oxidase family.</text>
</comment>
<evidence type="ECO:0000259" key="9">
    <source>
        <dbReference type="Pfam" id="PF07732"/>
    </source>
</evidence>
<dbReference type="AlphaFoldDB" id="A0AAD5UAM2"/>
<name>A0AAD5UAM2_9FUNG</name>
<evidence type="ECO:0000256" key="1">
    <source>
        <dbReference type="ARBA" id="ARBA00010609"/>
    </source>
</evidence>
<keyword evidence="5" id="KW-0186">Copper</keyword>